<dbReference type="GO" id="GO:0005634">
    <property type="term" value="C:nucleus"/>
    <property type="evidence" value="ECO:0007669"/>
    <property type="project" value="UniProtKB-SubCell"/>
</dbReference>
<sequence length="144" mass="16767">MDSNDNIEREQQQQQQQQEPKSKSKSKSRDELTLIYTYNADTKNPEETETTNFSTKSTTKRYKCVWRKNGRYIARIRNPFTNSRIFLGKFASNEAAVSAYFAKKTEFESQIRAQTVSNNSVMIDNHGFLLGDFSRLDDDLRICD</sequence>
<dbReference type="InterPro" id="IPR036955">
    <property type="entry name" value="AP2/ERF_dom_sf"/>
</dbReference>
<feature type="region of interest" description="Disordered" evidence="7">
    <location>
        <begin position="1"/>
        <end position="31"/>
    </location>
</feature>
<dbReference type="GO" id="GO:0003677">
    <property type="term" value="F:DNA binding"/>
    <property type="evidence" value="ECO:0007669"/>
    <property type="project" value="UniProtKB-KW"/>
</dbReference>
<evidence type="ECO:0000313" key="10">
    <source>
        <dbReference type="Proteomes" id="UP001229421"/>
    </source>
</evidence>
<evidence type="ECO:0000256" key="7">
    <source>
        <dbReference type="SAM" id="MobiDB-lite"/>
    </source>
</evidence>
<dbReference type="EMBL" id="JAUHHV010000005">
    <property type="protein sequence ID" value="KAK1425661.1"/>
    <property type="molecule type" value="Genomic_DNA"/>
</dbReference>
<dbReference type="Gene3D" id="3.30.730.10">
    <property type="entry name" value="AP2/ERF domain"/>
    <property type="match status" value="1"/>
</dbReference>
<evidence type="ECO:0000256" key="3">
    <source>
        <dbReference type="ARBA" id="ARBA00023015"/>
    </source>
</evidence>
<proteinExistence type="predicted"/>
<evidence type="ECO:0000256" key="6">
    <source>
        <dbReference type="ARBA" id="ARBA00023242"/>
    </source>
</evidence>
<dbReference type="GO" id="GO:0003700">
    <property type="term" value="F:DNA-binding transcription factor activity"/>
    <property type="evidence" value="ECO:0007669"/>
    <property type="project" value="InterPro"/>
</dbReference>
<dbReference type="PROSITE" id="PS51032">
    <property type="entry name" value="AP2_ERF"/>
    <property type="match status" value="1"/>
</dbReference>
<feature type="region of interest" description="Disordered" evidence="7">
    <location>
        <begin position="37"/>
        <end position="56"/>
    </location>
</feature>
<evidence type="ECO:0000256" key="4">
    <source>
        <dbReference type="ARBA" id="ARBA00023125"/>
    </source>
</evidence>
<keyword evidence="6" id="KW-0539">Nucleus</keyword>
<comment type="caution">
    <text evidence="9">The sequence shown here is derived from an EMBL/GenBank/DDBJ whole genome shotgun (WGS) entry which is preliminary data.</text>
</comment>
<keyword evidence="3" id="KW-0805">Transcription regulation</keyword>
<organism evidence="9 10">
    <name type="scientific">Tagetes erecta</name>
    <name type="common">African marigold</name>
    <dbReference type="NCBI Taxonomy" id="13708"/>
    <lineage>
        <taxon>Eukaryota</taxon>
        <taxon>Viridiplantae</taxon>
        <taxon>Streptophyta</taxon>
        <taxon>Embryophyta</taxon>
        <taxon>Tracheophyta</taxon>
        <taxon>Spermatophyta</taxon>
        <taxon>Magnoliopsida</taxon>
        <taxon>eudicotyledons</taxon>
        <taxon>Gunneridae</taxon>
        <taxon>Pentapetalae</taxon>
        <taxon>asterids</taxon>
        <taxon>campanulids</taxon>
        <taxon>Asterales</taxon>
        <taxon>Asteraceae</taxon>
        <taxon>Asteroideae</taxon>
        <taxon>Heliantheae alliance</taxon>
        <taxon>Tageteae</taxon>
        <taxon>Tagetes</taxon>
    </lineage>
</organism>
<name>A0AAD8KQY0_TARER</name>
<keyword evidence="5" id="KW-0804">Transcription</keyword>
<dbReference type="PANTHER" id="PTHR31677:SF228">
    <property type="entry name" value="ETHYLENE-RESPONSIVE TRANSCRIPTION FACTOR 10-RELATED"/>
    <property type="match status" value="1"/>
</dbReference>
<feature type="domain" description="AP2/ERF" evidence="8">
    <location>
        <begin position="54"/>
        <end position="120"/>
    </location>
</feature>
<keyword evidence="10" id="KW-1185">Reference proteome</keyword>
<dbReference type="AlphaFoldDB" id="A0AAD8KQY0"/>
<dbReference type="InterPro" id="IPR001471">
    <property type="entry name" value="AP2/ERF_dom"/>
</dbReference>
<dbReference type="SUPFAM" id="SSF54171">
    <property type="entry name" value="DNA-binding domain"/>
    <property type="match status" value="1"/>
</dbReference>
<evidence type="ECO:0000259" key="8">
    <source>
        <dbReference type="PROSITE" id="PS51032"/>
    </source>
</evidence>
<reference evidence="9" key="1">
    <citation type="journal article" date="2023" name="bioRxiv">
        <title>Improved chromosome-level genome assembly for marigold (Tagetes erecta).</title>
        <authorList>
            <person name="Jiang F."/>
            <person name="Yuan L."/>
            <person name="Wang S."/>
            <person name="Wang H."/>
            <person name="Xu D."/>
            <person name="Wang A."/>
            <person name="Fan W."/>
        </authorList>
    </citation>
    <scope>NUCLEOTIDE SEQUENCE</scope>
    <source>
        <strain evidence="9">WSJ</strain>
        <tissue evidence="9">Leaf</tissue>
    </source>
</reference>
<evidence type="ECO:0000313" key="9">
    <source>
        <dbReference type="EMBL" id="KAK1425661.1"/>
    </source>
</evidence>
<evidence type="ECO:0000256" key="2">
    <source>
        <dbReference type="ARBA" id="ARBA00022745"/>
    </source>
</evidence>
<protein>
    <recommendedName>
        <fullName evidence="8">AP2/ERF domain-containing protein</fullName>
    </recommendedName>
</protein>
<keyword evidence="2" id="KW-0936">Ethylene signaling pathway</keyword>
<dbReference type="PANTHER" id="PTHR31677">
    <property type="entry name" value="AP2 DOMAIN CLASS TRANSCRIPTION FACTOR"/>
    <property type="match status" value="1"/>
</dbReference>
<dbReference type="InterPro" id="IPR016177">
    <property type="entry name" value="DNA-bd_dom_sf"/>
</dbReference>
<evidence type="ECO:0000256" key="5">
    <source>
        <dbReference type="ARBA" id="ARBA00023163"/>
    </source>
</evidence>
<gene>
    <name evidence="9" type="ORF">QVD17_21016</name>
</gene>
<keyword evidence="4" id="KW-0238">DNA-binding</keyword>
<accession>A0AAD8KQY0</accession>
<evidence type="ECO:0000256" key="1">
    <source>
        <dbReference type="ARBA" id="ARBA00004123"/>
    </source>
</evidence>
<comment type="subcellular location">
    <subcellularLocation>
        <location evidence="1">Nucleus</location>
    </subcellularLocation>
</comment>
<dbReference type="GO" id="GO:0009873">
    <property type="term" value="P:ethylene-activated signaling pathway"/>
    <property type="evidence" value="ECO:0007669"/>
    <property type="project" value="UniProtKB-KW"/>
</dbReference>
<feature type="compositionally biased region" description="Basic and acidic residues" evidence="7">
    <location>
        <begin position="1"/>
        <end position="11"/>
    </location>
</feature>
<dbReference type="Proteomes" id="UP001229421">
    <property type="component" value="Unassembled WGS sequence"/>
</dbReference>